<dbReference type="SUPFAM" id="SSF56219">
    <property type="entry name" value="DNase I-like"/>
    <property type="match status" value="1"/>
</dbReference>
<dbReference type="Proteomes" id="UP001151287">
    <property type="component" value="Unassembled WGS sequence"/>
</dbReference>
<sequence length="397" mass="45326">MSSAFARSGLGSGGPSTIPNLARYLHSTRANPAFVSETKCSYQQAVMRINRLPLKNSDIVPAVNSSGGAIYGYPNNKVLGYIWDRVLFYATTYNLPLCIIGDFNCILGENEKQGGTSKIKLKNKLFASLVARAGLIDLGYSGPAYTWSNKRQRHALIKQRLDRAMANSTWVSRFPNAKVLHLPMFNSDHMPILLKTSPTDKRRMKQFRTENWWHLHSDFKEVCVNFVINSQNDWGQFISNLKKNTRKWESTKPSPTKDLQHLEAEWYNLQQMPADFQNQQQLQQKYNEALVASEVYWAQRSRLRWAFFGDSNSKLFHITASAYRRKNQINSIKSGPDLWAVEEHEIRAAFVSYFKSIFCQPPNAGNISLNTLNADMLRAVPRVQPHFANILNQTPSE</sequence>
<evidence type="ECO:0000313" key="2">
    <source>
        <dbReference type="Proteomes" id="UP001151287"/>
    </source>
</evidence>
<protein>
    <recommendedName>
        <fullName evidence="3">Endonuclease/exonuclease/phosphatase domain-containing protein</fullName>
    </recommendedName>
</protein>
<dbReference type="EMBL" id="JAMQYH010000004">
    <property type="protein sequence ID" value="KAJ1690040.1"/>
    <property type="molecule type" value="Genomic_DNA"/>
</dbReference>
<reference evidence="1" key="1">
    <citation type="journal article" date="2022" name="Cell">
        <title>Repeat-based holocentromeres influence genome architecture and karyotype evolution.</title>
        <authorList>
            <person name="Hofstatter P.G."/>
            <person name="Thangavel G."/>
            <person name="Lux T."/>
            <person name="Neumann P."/>
            <person name="Vondrak T."/>
            <person name="Novak P."/>
            <person name="Zhang M."/>
            <person name="Costa L."/>
            <person name="Castellani M."/>
            <person name="Scott A."/>
            <person name="Toegelov H."/>
            <person name="Fuchs J."/>
            <person name="Mata-Sucre Y."/>
            <person name="Dias Y."/>
            <person name="Vanzela A.L.L."/>
            <person name="Huettel B."/>
            <person name="Almeida C.C.S."/>
            <person name="Simkova H."/>
            <person name="Souza G."/>
            <person name="Pedrosa-Harand A."/>
            <person name="Macas J."/>
            <person name="Mayer K.F.X."/>
            <person name="Houben A."/>
            <person name="Marques A."/>
        </authorList>
    </citation>
    <scope>NUCLEOTIDE SEQUENCE</scope>
    <source>
        <strain evidence="1">RhyBre1mFocal</strain>
    </source>
</reference>
<organism evidence="1 2">
    <name type="scientific">Rhynchospora breviuscula</name>
    <dbReference type="NCBI Taxonomy" id="2022672"/>
    <lineage>
        <taxon>Eukaryota</taxon>
        <taxon>Viridiplantae</taxon>
        <taxon>Streptophyta</taxon>
        <taxon>Embryophyta</taxon>
        <taxon>Tracheophyta</taxon>
        <taxon>Spermatophyta</taxon>
        <taxon>Magnoliopsida</taxon>
        <taxon>Liliopsida</taxon>
        <taxon>Poales</taxon>
        <taxon>Cyperaceae</taxon>
        <taxon>Cyperoideae</taxon>
        <taxon>Rhynchosporeae</taxon>
        <taxon>Rhynchospora</taxon>
    </lineage>
</organism>
<evidence type="ECO:0008006" key="3">
    <source>
        <dbReference type="Google" id="ProtNLM"/>
    </source>
</evidence>
<dbReference type="PANTHER" id="PTHR33710">
    <property type="entry name" value="BNAC02G09200D PROTEIN"/>
    <property type="match status" value="1"/>
</dbReference>
<evidence type="ECO:0000313" key="1">
    <source>
        <dbReference type="EMBL" id="KAJ1690040.1"/>
    </source>
</evidence>
<name>A0A9Q0CA04_9POAL</name>
<dbReference type="InterPro" id="IPR036691">
    <property type="entry name" value="Endo/exonu/phosph_ase_sf"/>
</dbReference>
<proteinExistence type="predicted"/>
<comment type="caution">
    <text evidence="1">The sequence shown here is derived from an EMBL/GenBank/DDBJ whole genome shotgun (WGS) entry which is preliminary data.</text>
</comment>
<dbReference type="OrthoDB" id="682716at2759"/>
<dbReference type="Gene3D" id="3.60.10.10">
    <property type="entry name" value="Endonuclease/exonuclease/phosphatase"/>
    <property type="match status" value="1"/>
</dbReference>
<gene>
    <name evidence="1" type="ORF">LUZ63_014195</name>
</gene>
<dbReference type="PANTHER" id="PTHR33710:SF79">
    <property type="entry name" value="OS06G0205337 PROTEIN"/>
    <property type="match status" value="1"/>
</dbReference>
<keyword evidence="2" id="KW-1185">Reference proteome</keyword>
<dbReference type="AlphaFoldDB" id="A0A9Q0CA04"/>
<accession>A0A9Q0CA04</accession>